<feature type="region of interest" description="Disordered" evidence="6">
    <location>
        <begin position="119"/>
        <end position="154"/>
    </location>
</feature>
<dbReference type="EMBL" id="KE164262">
    <property type="protein sequence ID" value="EPQ16474.1"/>
    <property type="molecule type" value="Genomic_DNA"/>
</dbReference>
<organism evidence="7 8">
    <name type="scientific">Myotis brandtii</name>
    <name type="common">Brandt's bat</name>
    <dbReference type="NCBI Taxonomy" id="109478"/>
    <lineage>
        <taxon>Eukaryota</taxon>
        <taxon>Metazoa</taxon>
        <taxon>Chordata</taxon>
        <taxon>Craniata</taxon>
        <taxon>Vertebrata</taxon>
        <taxon>Euteleostomi</taxon>
        <taxon>Mammalia</taxon>
        <taxon>Eutheria</taxon>
        <taxon>Laurasiatheria</taxon>
        <taxon>Chiroptera</taxon>
        <taxon>Yangochiroptera</taxon>
        <taxon>Vespertilionidae</taxon>
        <taxon>Myotis</taxon>
    </lineage>
</organism>
<dbReference type="InterPro" id="IPR036640">
    <property type="entry name" value="ABC1_TM_sf"/>
</dbReference>
<gene>
    <name evidence="7" type="ORF">D623_10024607</name>
</gene>
<dbReference type="PANTHER" id="PTHR24223">
    <property type="entry name" value="ATP-BINDING CASSETTE SUB-FAMILY C"/>
    <property type="match status" value="1"/>
</dbReference>
<evidence type="ECO:0000256" key="1">
    <source>
        <dbReference type="ARBA" id="ARBA00022692"/>
    </source>
</evidence>
<dbReference type="Proteomes" id="UP000052978">
    <property type="component" value="Unassembled WGS sequence"/>
</dbReference>
<dbReference type="SUPFAM" id="SSF52540">
    <property type="entry name" value="P-loop containing nucleoside triphosphate hydrolases"/>
    <property type="match status" value="1"/>
</dbReference>
<feature type="compositionally biased region" description="Basic residues" evidence="6">
    <location>
        <begin position="145"/>
        <end position="154"/>
    </location>
</feature>
<reference evidence="7 8" key="1">
    <citation type="journal article" date="2013" name="Nat. Commun.">
        <title>Genome analysis reveals insights into physiology and longevity of the Brandt's bat Myotis brandtii.</title>
        <authorList>
            <person name="Seim I."/>
            <person name="Fang X."/>
            <person name="Xiong Z."/>
            <person name="Lobanov A.V."/>
            <person name="Huang Z."/>
            <person name="Ma S."/>
            <person name="Feng Y."/>
            <person name="Turanov A.A."/>
            <person name="Zhu Y."/>
            <person name="Lenz T.L."/>
            <person name="Gerashchenko M.V."/>
            <person name="Fan D."/>
            <person name="Hee Yim S."/>
            <person name="Yao X."/>
            <person name="Jordan D."/>
            <person name="Xiong Y."/>
            <person name="Ma Y."/>
            <person name="Lyapunov A.N."/>
            <person name="Chen G."/>
            <person name="Kulakova O.I."/>
            <person name="Sun Y."/>
            <person name="Lee S.G."/>
            <person name="Bronson R.T."/>
            <person name="Moskalev A.A."/>
            <person name="Sunyaev S.R."/>
            <person name="Zhang G."/>
            <person name="Krogh A."/>
            <person name="Wang J."/>
            <person name="Gladyshev V.N."/>
        </authorList>
    </citation>
    <scope>NUCLEOTIDE SEQUENCE [LARGE SCALE GENOMIC DNA]</scope>
</reference>
<evidence type="ECO:0000313" key="8">
    <source>
        <dbReference type="Proteomes" id="UP000052978"/>
    </source>
</evidence>
<evidence type="ECO:0000256" key="2">
    <source>
        <dbReference type="ARBA" id="ARBA00022741"/>
    </source>
</evidence>
<evidence type="ECO:0000256" key="5">
    <source>
        <dbReference type="ARBA" id="ARBA00023136"/>
    </source>
</evidence>
<dbReference type="Gene3D" id="3.40.50.300">
    <property type="entry name" value="P-loop containing nucleotide triphosphate hydrolases"/>
    <property type="match status" value="1"/>
</dbReference>
<protein>
    <submittedName>
        <fullName evidence="7">ATP-binding cassette sub-family C member 11</fullName>
    </submittedName>
</protein>
<sequence>MQNNYQLMFLFSTRWVSLRMELMANLVTLAVALFVALGMSSASHSFQALTISLILQLASNFQATTRVGSETEAYFTAVERMLQYMKDYQMRYRDNTPIVLKGISLTIRGQEVVGIVGRTGSGERRVRAPPPPPGPRGVHLFSGRGSHRHPAGVR</sequence>
<keyword evidence="5" id="KW-0472">Membrane</keyword>
<dbReference type="GO" id="GO:0015216">
    <property type="term" value="F:purine nucleotide transmembrane transporter activity"/>
    <property type="evidence" value="ECO:0007669"/>
    <property type="project" value="TreeGrafter"/>
</dbReference>
<dbReference type="GO" id="GO:0008514">
    <property type="term" value="F:organic anion transmembrane transporter activity"/>
    <property type="evidence" value="ECO:0007669"/>
    <property type="project" value="TreeGrafter"/>
</dbReference>
<accession>S7NGA1</accession>
<dbReference type="PANTHER" id="PTHR24223:SF168">
    <property type="entry name" value="ATP-BINDING CASSETTE SUB-FAMILY C MEMBER 11"/>
    <property type="match status" value="1"/>
</dbReference>
<dbReference type="AlphaFoldDB" id="S7NGA1"/>
<name>S7NGA1_MYOBR</name>
<dbReference type="Gene3D" id="1.20.1560.10">
    <property type="entry name" value="ABC transporter type 1, transmembrane domain"/>
    <property type="match status" value="1"/>
</dbReference>
<evidence type="ECO:0000256" key="3">
    <source>
        <dbReference type="ARBA" id="ARBA00022840"/>
    </source>
</evidence>
<proteinExistence type="predicted"/>
<keyword evidence="1" id="KW-0812">Transmembrane</keyword>
<evidence type="ECO:0000313" key="7">
    <source>
        <dbReference type="EMBL" id="EPQ16474.1"/>
    </source>
</evidence>
<keyword evidence="3 7" id="KW-0067">ATP-binding</keyword>
<dbReference type="GO" id="GO:0042626">
    <property type="term" value="F:ATPase-coupled transmembrane transporter activity"/>
    <property type="evidence" value="ECO:0007669"/>
    <property type="project" value="TreeGrafter"/>
</dbReference>
<dbReference type="InterPro" id="IPR027417">
    <property type="entry name" value="P-loop_NTPase"/>
</dbReference>
<evidence type="ECO:0000256" key="4">
    <source>
        <dbReference type="ARBA" id="ARBA00022989"/>
    </source>
</evidence>
<keyword evidence="8" id="KW-1185">Reference proteome</keyword>
<dbReference type="GO" id="GO:0005524">
    <property type="term" value="F:ATP binding"/>
    <property type="evidence" value="ECO:0007669"/>
    <property type="project" value="UniProtKB-KW"/>
</dbReference>
<dbReference type="InterPro" id="IPR050173">
    <property type="entry name" value="ABC_transporter_C-like"/>
</dbReference>
<evidence type="ECO:0000256" key="6">
    <source>
        <dbReference type="SAM" id="MobiDB-lite"/>
    </source>
</evidence>
<keyword evidence="2" id="KW-0547">Nucleotide-binding</keyword>
<dbReference type="GO" id="GO:0005886">
    <property type="term" value="C:plasma membrane"/>
    <property type="evidence" value="ECO:0007669"/>
    <property type="project" value="TreeGrafter"/>
</dbReference>
<keyword evidence="4" id="KW-1133">Transmembrane helix</keyword>